<proteinExistence type="inferred from homology"/>
<accession>A0A419W7E3</accession>
<comment type="caution">
    <text evidence="4">The sequence shown here is derived from an EMBL/GenBank/DDBJ whole genome shotgun (WGS) entry which is preliminary data.</text>
</comment>
<dbReference type="Pfam" id="PF00293">
    <property type="entry name" value="NUDIX"/>
    <property type="match status" value="1"/>
</dbReference>
<dbReference type="PANTHER" id="PTHR43736:SF1">
    <property type="entry name" value="DIHYDRONEOPTERIN TRIPHOSPHATE DIPHOSPHATASE"/>
    <property type="match status" value="1"/>
</dbReference>
<dbReference type="Proteomes" id="UP000283387">
    <property type="component" value="Unassembled WGS sequence"/>
</dbReference>
<organism evidence="4 5">
    <name type="scientific">Mangrovibacterium diazotrophicum</name>
    <dbReference type="NCBI Taxonomy" id="1261403"/>
    <lineage>
        <taxon>Bacteria</taxon>
        <taxon>Pseudomonadati</taxon>
        <taxon>Bacteroidota</taxon>
        <taxon>Bacteroidia</taxon>
        <taxon>Marinilabiliales</taxon>
        <taxon>Prolixibacteraceae</taxon>
        <taxon>Mangrovibacterium</taxon>
    </lineage>
</organism>
<evidence type="ECO:0000256" key="1">
    <source>
        <dbReference type="ARBA" id="ARBA00022801"/>
    </source>
</evidence>
<keyword evidence="1 2" id="KW-0378">Hydrolase</keyword>
<dbReference type="InterPro" id="IPR015797">
    <property type="entry name" value="NUDIX_hydrolase-like_dom_sf"/>
</dbReference>
<dbReference type="EMBL" id="RAPN01000001">
    <property type="protein sequence ID" value="RKD91384.1"/>
    <property type="molecule type" value="Genomic_DNA"/>
</dbReference>
<dbReference type="PRINTS" id="PR00502">
    <property type="entry name" value="NUDIXFAMILY"/>
</dbReference>
<evidence type="ECO:0000256" key="2">
    <source>
        <dbReference type="RuleBase" id="RU003476"/>
    </source>
</evidence>
<gene>
    <name evidence="4" type="ORF">BC643_1737</name>
</gene>
<dbReference type="PROSITE" id="PS51462">
    <property type="entry name" value="NUDIX"/>
    <property type="match status" value="1"/>
</dbReference>
<dbReference type="SUPFAM" id="SSF55811">
    <property type="entry name" value="Nudix"/>
    <property type="match status" value="1"/>
</dbReference>
<dbReference type="PANTHER" id="PTHR43736">
    <property type="entry name" value="ADP-RIBOSE PYROPHOSPHATASE"/>
    <property type="match status" value="1"/>
</dbReference>
<sequence>MYKVFFNECLILLTPENKNLRLGNIGEYVEIQGVDDFFALLKRLDKQKHAEQPIFKCLIEKDLLAELLSKMNQMPAAGGIVRNLSGEILFIRRLGKWDLPKGKIEDGETVAEAALREVEEECGISNLQMTRQLQSTFHIYRSPYLPSSDNWVWKETYWFEMIYSGSEIPQPQIEEDITEIQWFPEERLDEVRQETYGNLNELLSTYLA</sequence>
<dbReference type="InterPro" id="IPR020084">
    <property type="entry name" value="NUDIX_hydrolase_CS"/>
</dbReference>
<dbReference type="GO" id="GO:0016787">
    <property type="term" value="F:hydrolase activity"/>
    <property type="evidence" value="ECO:0007669"/>
    <property type="project" value="UniProtKB-KW"/>
</dbReference>
<feature type="domain" description="Nudix hydrolase" evidence="3">
    <location>
        <begin position="72"/>
        <end position="207"/>
    </location>
</feature>
<evidence type="ECO:0000259" key="3">
    <source>
        <dbReference type="PROSITE" id="PS51462"/>
    </source>
</evidence>
<evidence type="ECO:0000313" key="4">
    <source>
        <dbReference type="EMBL" id="RKD91384.1"/>
    </source>
</evidence>
<dbReference type="Gene3D" id="3.90.79.10">
    <property type="entry name" value="Nucleoside Triphosphate Pyrophosphohydrolase"/>
    <property type="match status" value="1"/>
</dbReference>
<name>A0A419W7E3_9BACT</name>
<dbReference type="RefSeq" id="WP_170154502.1">
    <property type="nucleotide sequence ID" value="NZ_RAPN01000001.1"/>
</dbReference>
<reference evidence="4 5" key="1">
    <citation type="submission" date="2018-09" db="EMBL/GenBank/DDBJ databases">
        <title>Genomic Encyclopedia of Archaeal and Bacterial Type Strains, Phase II (KMG-II): from individual species to whole genera.</title>
        <authorList>
            <person name="Goeker M."/>
        </authorList>
    </citation>
    <scope>NUCLEOTIDE SEQUENCE [LARGE SCALE GENOMIC DNA]</scope>
    <source>
        <strain evidence="4 5">DSM 27148</strain>
    </source>
</reference>
<protein>
    <submittedName>
        <fullName evidence="4">ADP-ribose pyrophosphatase YjhB (NUDIX family)</fullName>
    </submittedName>
</protein>
<dbReference type="InterPro" id="IPR020476">
    <property type="entry name" value="Nudix_hydrolase"/>
</dbReference>
<evidence type="ECO:0000313" key="5">
    <source>
        <dbReference type="Proteomes" id="UP000283387"/>
    </source>
</evidence>
<dbReference type="AlphaFoldDB" id="A0A419W7E3"/>
<dbReference type="CDD" id="cd03673">
    <property type="entry name" value="NUDIX_Ap6A_hydrolase"/>
    <property type="match status" value="1"/>
</dbReference>
<keyword evidence="5" id="KW-1185">Reference proteome</keyword>
<comment type="similarity">
    <text evidence="2">Belongs to the Nudix hydrolase family.</text>
</comment>
<dbReference type="PROSITE" id="PS00893">
    <property type="entry name" value="NUDIX_BOX"/>
    <property type="match status" value="1"/>
</dbReference>
<dbReference type="InterPro" id="IPR000086">
    <property type="entry name" value="NUDIX_hydrolase_dom"/>
</dbReference>